<evidence type="ECO:0000259" key="3">
    <source>
        <dbReference type="PROSITE" id="PS51004"/>
    </source>
</evidence>
<evidence type="ECO:0000256" key="2">
    <source>
        <dbReference type="PROSITE-ProRule" id="PRU00352"/>
    </source>
</evidence>
<proteinExistence type="predicted"/>
<comment type="caution">
    <text evidence="4">The sequence shown here is derived from an EMBL/GenBank/DDBJ whole genome shotgun (WGS) entry which is preliminary data.</text>
</comment>
<dbReference type="EMBL" id="JAINUG010000410">
    <property type="protein sequence ID" value="KAJ8372220.1"/>
    <property type="molecule type" value="Genomic_DNA"/>
</dbReference>
<dbReference type="GO" id="GO:0071526">
    <property type="term" value="P:semaphorin-plexin signaling pathway"/>
    <property type="evidence" value="ECO:0007669"/>
    <property type="project" value="TreeGrafter"/>
</dbReference>
<reference evidence="4" key="1">
    <citation type="journal article" date="2023" name="Science">
        <title>Genome structures resolve the early diversification of teleost fishes.</title>
        <authorList>
            <person name="Parey E."/>
            <person name="Louis A."/>
            <person name="Montfort J."/>
            <person name="Bouchez O."/>
            <person name="Roques C."/>
            <person name="Iampietro C."/>
            <person name="Lluch J."/>
            <person name="Castinel A."/>
            <person name="Donnadieu C."/>
            <person name="Desvignes T."/>
            <person name="Floi Bucao C."/>
            <person name="Jouanno E."/>
            <person name="Wen M."/>
            <person name="Mejri S."/>
            <person name="Dirks R."/>
            <person name="Jansen H."/>
            <person name="Henkel C."/>
            <person name="Chen W.J."/>
            <person name="Zahm M."/>
            <person name="Cabau C."/>
            <person name="Klopp C."/>
            <person name="Thompson A.W."/>
            <person name="Robinson-Rechavi M."/>
            <person name="Braasch I."/>
            <person name="Lecointre G."/>
            <person name="Bobe J."/>
            <person name="Postlethwait J.H."/>
            <person name="Berthelot C."/>
            <person name="Roest Crollius H."/>
            <person name="Guiguen Y."/>
        </authorList>
    </citation>
    <scope>NUCLEOTIDE SEQUENCE</scope>
    <source>
        <strain evidence="4">NC1722</strain>
    </source>
</reference>
<evidence type="ECO:0000256" key="1">
    <source>
        <dbReference type="ARBA" id="ARBA00023180"/>
    </source>
</evidence>
<dbReference type="GO" id="GO:0045499">
    <property type="term" value="F:chemorepellent activity"/>
    <property type="evidence" value="ECO:0007669"/>
    <property type="project" value="TreeGrafter"/>
</dbReference>
<dbReference type="InterPro" id="IPR036352">
    <property type="entry name" value="Semap_dom_sf"/>
</dbReference>
<evidence type="ECO:0000313" key="4">
    <source>
        <dbReference type="EMBL" id="KAJ8372220.1"/>
    </source>
</evidence>
<dbReference type="GO" id="GO:0005886">
    <property type="term" value="C:plasma membrane"/>
    <property type="evidence" value="ECO:0007669"/>
    <property type="project" value="TreeGrafter"/>
</dbReference>
<dbReference type="AlphaFoldDB" id="A0AAD7R9H0"/>
<organism evidence="4 5">
    <name type="scientific">Aldrovandia affinis</name>
    <dbReference type="NCBI Taxonomy" id="143900"/>
    <lineage>
        <taxon>Eukaryota</taxon>
        <taxon>Metazoa</taxon>
        <taxon>Chordata</taxon>
        <taxon>Craniata</taxon>
        <taxon>Vertebrata</taxon>
        <taxon>Euteleostomi</taxon>
        <taxon>Actinopterygii</taxon>
        <taxon>Neopterygii</taxon>
        <taxon>Teleostei</taxon>
        <taxon>Notacanthiformes</taxon>
        <taxon>Halosauridae</taxon>
        <taxon>Aldrovandia</taxon>
    </lineage>
</organism>
<dbReference type="SMART" id="SM00630">
    <property type="entry name" value="Sema"/>
    <property type="match status" value="1"/>
</dbReference>
<dbReference type="GO" id="GO:0030215">
    <property type="term" value="F:semaphorin receptor binding"/>
    <property type="evidence" value="ECO:0007669"/>
    <property type="project" value="InterPro"/>
</dbReference>
<dbReference type="GO" id="GO:0007411">
    <property type="term" value="P:axon guidance"/>
    <property type="evidence" value="ECO:0007669"/>
    <property type="project" value="TreeGrafter"/>
</dbReference>
<dbReference type="InterPro" id="IPR015943">
    <property type="entry name" value="WD40/YVTN_repeat-like_dom_sf"/>
</dbReference>
<dbReference type="SUPFAM" id="SSF101912">
    <property type="entry name" value="Sema domain"/>
    <property type="match status" value="1"/>
</dbReference>
<dbReference type="PANTHER" id="PTHR11036:SF72">
    <property type="entry name" value="SEMAPHORIN-4F"/>
    <property type="match status" value="1"/>
</dbReference>
<sequence length="326" mass="35867">MAIATRRSENIKNVKEIPSENKRSAFVRSLFPKCSVPRTMKTVGFLWCCLVACCRTASHDGENGVLGPLQFSGVSNISSLLLDETSGTLYLGAQDTILALQASSLTTTHTPIIWQVPEEKREICKTKGKGEADCHNYILVLEFVSEGRIYACGTYAFDPQCAFINTEDFSLELEQDGSVRVETGKGKCPFDPRDQHTAVMADGILYSATTNNFMGTAPLISRATGSEGERVRTEESPSWLSEPEFVSSALMRESQDNPTGDDDKIFFFFTEVAEEYDFYSKINVARVARVCKGDVGGMKTLQKRWTSFLKAGLVCEDRASGSATTS</sequence>
<gene>
    <name evidence="4" type="ORF">AAFF_G00293390</name>
</gene>
<evidence type="ECO:0000313" key="5">
    <source>
        <dbReference type="Proteomes" id="UP001221898"/>
    </source>
</evidence>
<dbReference type="PROSITE" id="PS51004">
    <property type="entry name" value="SEMA"/>
    <property type="match status" value="1"/>
</dbReference>
<dbReference type="GO" id="GO:0030335">
    <property type="term" value="P:positive regulation of cell migration"/>
    <property type="evidence" value="ECO:0007669"/>
    <property type="project" value="TreeGrafter"/>
</dbReference>
<protein>
    <recommendedName>
        <fullName evidence="3">Sema domain-containing protein</fullName>
    </recommendedName>
</protein>
<feature type="domain" description="Sema" evidence="3">
    <location>
        <begin position="55"/>
        <end position="326"/>
    </location>
</feature>
<dbReference type="InterPro" id="IPR001627">
    <property type="entry name" value="Semap_dom"/>
</dbReference>
<dbReference type="PANTHER" id="PTHR11036">
    <property type="entry name" value="SEMAPHORIN"/>
    <property type="match status" value="1"/>
</dbReference>
<keyword evidence="1" id="KW-0325">Glycoprotein</keyword>
<name>A0AAD7R9H0_9TELE</name>
<keyword evidence="5" id="KW-1185">Reference proteome</keyword>
<dbReference type="Proteomes" id="UP001221898">
    <property type="component" value="Unassembled WGS sequence"/>
</dbReference>
<comment type="caution">
    <text evidence="2">Lacks conserved residue(s) required for the propagation of feature annotation.</text>
</comment>
<dbReference type="InterPro" id="IPR027231">
    <property type="entry name" value="Semaphorin"/>
</dbReference>
<dbReference type="Gene3D" id="2.130.10.10">
    <property type="entry name" value="YVTN repeat-like/Quinoprotein amine dehydrogenase"/>
    <property type="match status" value="1"/>
</dbReference>
<dbReference type="GO" id="GO:0001755">
    <property type="term" value="P:neural crest cell migration"/>
    <property type="evidence" value="ECO:0007669"/>
    <property type="project" value="TreeGrafter"/>
</dbReference>
<accession>A0AAD7R9H0</accession>